<feature type="domain" description="VanZ-like" evidence="2">
    <location>
        <begin position="2"/>
        <end position="38"/>
    </location>
</feature>
<keyword evidence="1" id="KW-0472">Membrane</keyword>
<evidence type="ECO:0000313" key="3">
    <source>
        <dbReference type="EMBL" id="PEN88364.1"/>
    </source>
</evidence>
<name>A0A9X6YKL5_BACCE</name>
<gene>
    <name evidence="3" type="ORF">CN553_23510</name>
</gene>
<dbReference type="EMBL" id="NUAN01000169">
    <property type="protein sequence ID" value="PEN88364.1"/>
    <property type="molecule type" value="Genomic_DNA"/>
</dbReference>
<keyword evidence="1" id="KW-1133">Transmembrane helix</keyword>
<keyword evidence="1" id="KW-0812">Transmembrane</keyword>
<evidence type="ECO:0000313" key="4">
    <source>
        <dbReference type="Proteomes" id="UP000220691"/>
    </source>
</evidence>
<evidence type="ECO:0000259" key="2">
    <source>
        <dbReference type="Pfam" id="PF04892"/>
    </source>
</evidence>
<comment type="caution">
    <text evidence="3">The sequence shown here is derived from an EMBL/GenBank/DDBJ whole genome shotgun (WGS) entry which is preliminary data.</text>
</comment>
<protein>
    <recommendedName>
        <fullName evidence="2">VanZ-like domain-containing protein</fullName>
    </recommendedName>
</protein>
<dbReference type="AlphaFoldDB" id="A0A9X6YKL5"/>
<evidence type="ECO:0000256" key="1">
    <source>
        <dbReference type="SAM" id="Phobius"/>
    </source>
</evidence>
<dbReference type="Proteomes" id="UP000220691">
    <property type="component" value="Unassembled WGS sequence"/>
</dbReference>
<organism evidence="3 4">
    <name type="scientific">Bacillus cereus</name>
    <dbReference type="NCBI Taxonomy" id="1396"/>
    <lineage>
        <taxon>Bacteria</taxon>
        <taxon>Bacillati</taxon>
        <taxon>Bacillota</taxon>
        <taxon>Bacilli</taxon>
        <taxon>Bacillales</taxon>
        <taxon>Bacillaceae</taxon>
        <taxon>Bacillus</taxon>
        <taxon>Bacillus cereus group</taxon>
    </lineage>
</organism>
<dbReference type="Pfam" id="PF04892">
    <property type="entry name" value="VanZ"/>
    <property type="match status" value="1"/>
</dbReference>
<reference evidence="3 4" key="1">
    <citation type="submission" date="2017-09" db="EMBL/GenBank/DDBJ databases">
        <title>Large-scale bioinformatics analysis of Bacillus genomes uncovers conserved roles of natural products in bacterial physiology.</title>
        <authorList>
            <consortium name="Agbiome Team Llc"/>
            <person name="Bleich R.M."/>
            <person name="Kirk G.J."/>
            <person name="Santa Maria K.C."/>
            <person name="Allen S.E."/>
            <person name="Farag S."/>
            <person name="Shank E.A."/>
            <person name="Bowers A."/>
        </authorList>
    </citation>
    <scope>NUCLEOTIDE SEQUENCE [LARGE SCALE GENOMIC DNA]</scope>
    <source>
        <strain evidence="3 4">AFS027647</strain>
    </source>
</reference>
<sequence length="63" mass="7446">MEIKQLCLRIFVGNRRSMDINDLIANTLGCILGYLIIQRLLHINSIKIWMNRFMVCNQSEQLH</sequence>
<proteinExistence type="predicted"/>
<dbReference type="InterPro" id="IPR006976">
    <property type="entry name" value="VanZ-like"/>
</dbReference>
<accession>A0A9X6YKL5</accession>
<feature type="transmembrane region" description="Helical" evidence="1">
    <location>
        <begin position="23"/>
        <end position="41"/>
    </location>
</feature>